<dbReference type="Proteomes" id="UP000015241">
    <property type="component" value="Unassembled WGS sequence"/>
</dbReference>
<dbReference type="AlphaFoldDB" id="S8E4Y9"/>
<sequence length="96" mass="11311">MPPPGLWTGGMWLALCSPLSLRPAQLLRQEFKRPLPGLLRTRFQRDSVRTQPVDCVRHSNQFRPDAQLLQPVVCRLRIRREHDRIGEPVHEDRRRV</sequence>
<keyword evidence="1" id="KW-0732">Signal</keyword>
<accession>S8E4Y9</accession>
<proteinExistence type="predicted"/>
<evidence type="ECO:0000256" key="1">
    <source>
        <dbReference type="SAM" id="SignalP"/>
    </source>
</evidence>
<feature type="signal peptide" evidence="1">
    <location>
        <begin position="1"/>
        <end position="18"/>
    </location>
</feature>
<dbReference type="InParanoid" id="S8E4Y9"/>
<name>S8E4Y9_FOMSC</name>
<evidence type="ECO:0008006" key="4">
    <source>
        <dbReference type="Google" id="ProtNLM"/>
    </source>
</evidence>
<dbReference type="EMBL" id="KE504165">
    <property type="protein sequence ID" value="EPS98468.1"/>
    <property type="molecule type" value="Genomic_DNA"/>
</dbReference>
<organism evidence="2 3">
    <name type="scientific">Fomitopsis schrenkii</name>
    <name type="common">Brown rot fungus</name>
    <dbReference type="NCBI Taxonomy" id="2126942"/>
    <lineage>
        <taxon>Eukaryota</taxon>
        <taxon>Fungi</taxon>
        <taxon>Dikarya</taxon>
        <taxon>Basidiomycota</taxon>
        <taxon>Agaricomycotina</taxon>
        <taxon>Agaricomycetes</taxon>
        <taxon>Polyporales</taxon>
        <taxon>Fomitopsis</taxon>
    </lineage>
</organism>
<keyword evidence="3" id="KW-1185">Reference proteome</keyword>
<gene>
    <name evidence="2" type="ORF">FOMPIDRAFT_1024626</name>
</gene>
<reference evidence="2 3" key="1">
    <citation type="journal article" date="2012" name="Science">
        <title>The Paleozoic origin of enzymatic lignin decomposition reconstructed from 31 fungal genomes.</title>
        <authorList>
            <person name="Floudas D."/>
            <person name="Binder M."/>
            <person name="Riley R."/>
            <person name="Barry K."/>
            <person name="Blanchette R.A."/>
            <person name="Henrissat B."/>
            <person name="Martinez A.T."/>
            <person name="Otillar R."/>
            <person name="Spatafora J.W."/>
            <person name="Yadav J.S."/>
            <person name="Aerts A."/>
            <person name="Benoit I."/>
            <person name="Boyd A."/>
            <person name="Carlson A."/>
            <person name="Copeland A."/>
            <person name="Coutinho P.M."/>
            <person name="de Vries R.P."/>
            <person name="Ferreira P."/>
            <person name="Findley K."/>
            <person name="Foster B."/>
            <person name="Gaskell J."/>
            <person name="Glotzer D."/>
            <person name="Gorecki P."/>
            <person name="Heitman J."/>
            <person name="Hesse C."/>
            <person name="Hori C."/>
            <person name="Igarashi K."/>
            <person name="Jurgens J.A."/>
            <person name="Kallen N."/>
            <person name="Kersten P."/>
            <person name="Kohler A."/>
            <person name="Kuees U."/>
            <person name="Kumar T.K.A."/>
            <person name="Kuo A."/>
            <person name="LaButti K."/>
            <person name="Larrondo L.F."/>
            <person name="Lindquist E."/>
            <person name="Ling A."/>
            <person name="Lombard V."/>
            <person name="Lucas S."/>
            <person name="Lundell T."/>
            <person name="Martin R."/>
            <person name="McLaughlin D.J."/>
            <person name="Morgenstern I."/>
            <person name="Morin E."/>
            <person name="Murat C."/>
            <person name="Nagy L.G."/>
            <person name="Nolan M."/>
            <person name="Ohm R.A."/>
            <person name="Patyshakuliyeva A."/>
            <person name="Rokas A."/>
            <person name="Ruiz-Duenas F.J."/>
            <person name="Sabat G."/>
            <person name="Salamov A."/>
            <person name="Samejima M."/>
            <person name="Schmutz J."/>
            <person name="Slot J.C."/>
            <person name="St John F."/>
            <person name="Stenlid J."/>
            <person name="Sun H."/>
            <person name="Sun S."/>
            <person name="Syed K."/>
            <person name="Tsang A."/>
            <person name="Wiebenga A."/>
            <person name="Young D."/>
            <person name="Pisabarro A."/>
            <person name="Eastwood D.C."/>
            <person name="Martin F."/>
            <person name="Cullen D."/>
            <person name="Grigoriev I.V."/>
            <person name="Hibbett D.S."/>
        </authorList>
    </citation>
    <scope>NUCLEOTIDE SEQUENCE</scope>
    <source>
        <strain evidence="3">FP-58527</strain>
    </source>
</reference>
<evidence type="ECO:0000313" key="2">
    <source>
        <dbReference type="EMBL" id="EPS98468.1"/>
    </source>
</evidence>
<feature type="chain" id="PRO_5004549994" description="Secreted protein" evidence="1">
    <location>
        <begin position="19"/>
        <end position="96"/>
    </location>
</feature>
<protein>
    <recommendedName>
        <fullName evidence="4">Secreted protein</fullName>
    </recommendedName>
</protein>
<dbReference type="HOGENOM" id="CLU_2359778_0_0_1"/>
<evidence type="ECO:0000313" key="3">
    <source>
        <dbReference type="Proteomes" id="UP000015241"/>
    </source>
</evidence>